<evidence type="ECO:0000256" key="1">
    <source>
        <dbReference type="ARBA" id="ARBA00004651"/>
    </source>
</evidence>
<keyword evidence="11" id="KW-1185">Reference proteome</keyword>
<dbReference type="PANTHER" id="PTHR37484">
    <property type="entry name" value="ROD SHAPE-DETERMINING PROTEIN MRED"/>
    <property type="match status" value="1"/>
</dbReference>
<dbReference type="PANTHER" id="PTHR37484:SF1">
    <property type="entry name" value="ROD SHAPE-DETERMINING PROTEIN MRED"/>
    <property type="match status" value="1"/>
</dbReference>
<keyword evidence="3 8" id="KW-1003">Cell membrane</keyword>
<dbReference type="AlphaFoldDB" id="A0A4R1KGG4"/>
<dbReference type="PIRSF" id="PIRSF018472">
    <property type="entry name" value="MreD_proteobac"/>
    <property type="match status" value="1"/>
</dbReference>
<gene>
    <name evidence="10" type="ORF">EV690_0307</name>
</gene>
<protein>
    <recommendedName>
        <fullName evidence="8">Rod shape-determining protein MreD</fullName>
    </recommendedName>
</protein>
<reference evidence="10 11" key="1">
    <citation type="submission" date="2019-03" db="EMBL/GenBank/DDBJ databases">
        <title>Genomic Encyclopedia of Type Strains, Phase IV (KMG-IV): sequencing the most valuable type-strain genomes for metagenomic binning, comparative biology and taxonomic classification.</title>
        <authorList>
            <person name="Goeker M."/>
        </authorList>
    </citation>
    <scope>NUCLEOTIDE SEQUENCE [LARGE SCALE GENOMIC DNA]</scope>
    <source>
        <strain evidence="10 11">DSM 18577</strain>
    </source>
</reference>
<feature type="transmembrane region" description="Helical" evidence="9">
    <location>
        <begin position="36"/>
        <end position="64"/>
    </location>
</feature>
<feature type="transmembrane region" description="Helical" evidence="9">
    <location>
        <begin position="6"/>
        <end position="24"/>
    </location>
</feature>
<proteinExistence type="inferred from homology"/>
<feature type="transmembrane region" description="Helical" evidence="9">
    <location>
        <begin position="70"/>
        <end position="91"/>
    </location>
</feature>
<keyword evidence="4 9" id="KW-0812">Transmembrane</keyword>
<keyword evidence="5 8" id="KW-0133">Cell shape</keyword>
<feature type="transmembrane region" description="Helical" evidence="9">
    <location>
        <begin position="129"/>
        <end position="150"/>
    </location>
</feature>
<dbReference type="OrthoDB" id="6647425at2"/>
<evidence type="ECO:0000256" key="3">
    <source>
        <dbReference type="ARBA" id="ARBA00022475"/>
    </source>
</evidence>
<dbReference type="EMBL" id="SMGD01000003">
    <property type="protein sequence ID" value="TCK63210.1"/>
    <property type="molecule type" value="Genomic_DNA"/>
</dbReference>
<dbReference type="Pfam" id="PF04093">
    <property type="entry name" value="MreD"/>
    <property type="match status" value="1"/>
</dbReference>
<dbReference type="Proteomes" id="UP000295565">
    <property type="component" value="Unassembled WGS sequence"/>
</dbReference>
<dbReference type="InterPro" id="IPR007227">
    <property type="entry name" value="Cell_shape_determining_MreD"/>
</dbReference>
<evidence type="ECO:0000256" key="7">
    <source>
        <dbReference type="ARBA" id="ARBA00023136"/>
    </source>
</evidence>
<evidence type="ECO:0000256" key="5">
    <source>
        <dbReference type="ARBA" id="ARBA00022960"/>
    </source>
</evidence>
<evidence type="ECO:0000313" key="10">
    <source>
        <dbReference type="EMBL" id="TCK63210.1"/>
    </source>
</evidence>
<name>A0A4R1KGG4_9GAMM</name>
<dbReference type="GO" id="GO:0005886">
    <property type="term" value="C:plasma membrane"/>
    <property type="evidence" value="ECO:0007669"/>
    <property type="project" value="UniProtKB-SubCell"/>
</dbReference>
<feature type="transmembrane region" description="Helical" evidence="9">
    <location>
        <begin position="103"/>
        <end position="123"/>
    </location>
</feature>
<dbReference type="NCBIfam" id="TIGR03426">
    <property type="entry name" value="shape_MreD"/>
    <property type="match status" value="1"/>
</dbReference>
<comment type="caution">
    <text evidence="10">The sequence shown here is derived from an EMBL/GenBank/DDBJ whole genome shotgun (WGS) entry which is preliminary data.</text>
</comment>
<evidence type="ECO:0000313" key="11">
    <source>
        <dbReference type="Proteomes" id="UP000295565"/>
    </source>
</evidence>
<evidence type="ECO:0000256" key="4">
    <source>
        <dbReference type="ARBA" id="ARBA00022692"/>
    </source>
</evidence>
<dbReference type="GO" id="GO:0008360">
    <property type="term" value="P:regulation of cell shape"/>
    <property type="evidence" value="ECO:0007669"/>
    <property type="project" value="UniProtKB-UniRule"/>
</dbReference>
<dbReference type="InterPro" id="IPR026034">
    <property type="entry name" value="MreD_proteobac"/>
</dbReference>
<keyword evidence="7 8" id="KW-0472">Membrane</keyword>
<comment type="subcellular location">
    <subcellularLocation>
        <location evidence="8">Cell inner membrane</location>
    </subcellularLocation>
    <subcellularLocation>
        <location evidence="1">Cell membrane</location>
        <topology evidence="1">Multi-pass membrane protein</topology>
    </subcellularLocation>
</comment>
<organism evidence="10 11">
    <name type="scientific">Celerinatantimonas diazotrophica</name>
    <dbReference type="NCBI Taxonomy" id="412034"/>
    <lineage>
        <taxon>Bacteria</taxon>
        <taxon>Pseudomonadati</taxon>
        <taxon>Pseudomonadota</taxon>
        <taxon>Gammaproteobacteria</taxon>
        <taxon>Celerinatantimonadaceae</taxon>
        <taxon>Celerinatantimonas</taxon>
    </lineage>
</organism>
<evidence type="ECO:0000256" key="8">
    <source>
        <dbReference type="PIRNR" id="PIRNR018472"/>
    </source>
</evidence>
<keyword evidence="8" id="KW-0997">Cell inner membrane</keyword>
<evidence type="ECO:0000256" key="9">
    <source>
        <dbReference type="SAM" id="Phobius"/>
    </source>
</evidence>
<accession>A0A4R1KGG4</accession>
<sequence>MRGFVSLLIVILTLLVAIVLQILPVPEQFANFRPDWLLACVFYWCIALPMRFNVLGAFVCGLVLDLLLGSTLGIRALSFSLVGYIAAINYVRIRNMSLWQQAIVFALTCIANKAVIFWINYIVHGVQMPAGYFYSAIGSLIIWPWIYLLLRKLRRRFRVEA</sequence>
<keyword evidence="6 9" id="KW-1133">Transmembrane helix</keyword>
<dbReference type="RefSeq" id="WP_131911179.1">
    <property type="nucleotide sequence ID" value="NZ_OU594967.1"/>
</dbReference>
<evidence type="ECO:0000256" key="2">
    <source>
        <dbReference type="ARBA" id="ARBA00007776"/>
    </source>
</evidence>
<comment type="similarity">
    <text evidence="2 8">Belongs to the MreD family.</text>
</comment>
<comment type="function">
    <text evidence="8">Involved in formation of the rod shape of the cell. May also contribute to regulation of formation of penicillin-binding proteins.</text>
</comment>
<evidence type="ECO:0000256" key="6">
    <source>
        <dbReference type="ARBA" id="ARBA00022989"/>
    </source>
</evidence>